<evidence type="ECO:0000256" key="1">
    <source>
        <dbReference type="SAM" id="SignalP"/>
    </source>
</evidence>
<dbReference type="Proteomes" id="UP000646548">
    <property type="component" value="Unassembled WGS sequence"/>
</dbReference>
<organism evidence="2 3">
    <name type="scientific">Oryzias melastigma</name>
    <name type="common">Marine medaka</name>
    <dbReference type="NCBI Taxonomy" id="30732"/>
    <lineage>
        <taxon>Eukaryota</taxon>
        <taxon>Metazoa</taxon>
        <taxon>Chordata</taxon>
        <taxon>Craniata</taxon>
        <taxon>Vertebrata</taxon>
        <taxon>Euteleostomi</taxon>
        <taxon>Actinopterygii</taxon>
        <taxon>Neopterygii</taxon>
        <taxon>Teleostei</taxon>
        <taxon>Neoteleostei</taxon>
        <taxon>Acanthomorphata</taxon>
        <taxon>Ovalentaria</taxon>
        <taxon>Atherinomorphae</taxon>
        <taxon>Beloniformes</taxon>
        <taxon>Adrianichthyidae</taxon>
        <taxon>Oryziinae</taxon>
        <taxon>Oryzias</taxon>
    </lineage>
</organism>
<feature type="chain" id="PRO_5032828493" description="Secreted protein" evidence="1">
    <location>
        <begin position="25"/>
        <end position="85"/>
    </location>
</feature>
<evidence type="ECO:0000313" key="3">
    <source>
        <dbReference type="Proteomes" id="UP000646548"/>
    </source>
</evidence>
<feature type="signal peptide" evidence="1">
    <location>
        <begin position="1"/>
        <end position="24"/>
    </location>
</feature>
<evidence type="ECO:0000313" key="2">
    <source>
        <dbReference type="EMBL" id="KAF6715149.1"/>
    </source>
</evidence>
<protein>
    <recommendedName>
        <fullName evidence="4">Secreted protein</fullName>
    </recommendedName>
</protein>
<sequence>MRSLKAAGSPLLALIVCSDLGVRSDTITCQSPVGGKRRGGNWEKRNGQISCVTVKASKLPHVIGYYVKSVPPDSPFVLSLIVHRD</sequence>
<keyword evidence="1" id="KW-0732">Signal</keyword>
<evidence type="ECO:0008006" key="4">
    <source>
        <dbReference type="Google" id="ProtNLM"/>
    </source>
</evidence>
<proteinExistence type="predicted"/>
<accession>A0A834BTD1</accession>
<dbReference type="AlphaFoldDB" id="A0A834BTD1"/>
<name>A0A834BTD1_ORYME</name>
<gene>
    <name evidence="2" type="ORF">FQA47_022412</name>
</gene>
<reference evidence="2" key="1">
    <citation type="journal article" name="BMC Genomics">
        <title>Long-read sequencing and de novo genome assembly of marine medaka (Oryzias melastigma).</title>
        <authorList>
            <person name="Liang P."/>
            <person name="Saqib H.S.A."/>
            <person name="Ni X."/>
            <person name="Shen Y."/>
        </authorList>
    </citation>
    <scope>NUCLEOTIDE SEQUENCE</scope>
    <source>
        <strain evidence="2">Bigg-433</strain>
    </source>
</reference>
<dbReference type="EMBL" id="WKFB01001153">
    <property type="protein sequence ID" value="KAF6715149.1"/>
    <property type="molecule type" value="Genomic_DNA"/>
</dbReference>
<comment type="caution">
    <text evidence="2">The sequence shown here is derived from an EMBL/GenBank/DDBJ whole genome shotgun (WGS) entry which is preliminary data.</text>
</comment>